<feature type="transmembrane region" description="Helical" evidence="8">
    <location>
        <begin position="12"/>
        <end position="29"/>
    </location>
</feature>
<gene>
    <name evidence="10" type="ORF">MoryE10_24960</name>
</gene>
<feature type="domain" description="Glycosyltransferase RgtA/B/C/D-like" evidence="9">
    <location>
        <begin position="65"/>
        <end position="189"/>
    </location>
</feature>
<keyword evidence="11" id="KW-1185">Reference proteome</keyword>
<feature type="transmembrane region" description="Helical" evidence="8">
    <location>
        <begin position="167"/>
        <end position="190"/>
    </location>
</feature>
<feature type="transmembrane region" description="Helical" evidence="8">
    <location>
        <begin position="320"/>
        <end position="337"/>
    </location>
</feature>
<evidence type="ECO:0000256" key="3">
    <source>
        <dbReference type="ARBA" id="ARBA00022676"/>
    </source>
</evidence>
<feature type="transmembrane region" description="Helical" evidence="8">
    <location>
        <begin position="211"/>
        <end position="231"/>
    </location>
</feature>
<comment type="subcellular location">
    <subcellularLocation>
        <location evidence="1">Cell membrane</location>
        <topology evidence="1">Multi-pass membrane protein</topology>
    </subcellularLocation>
</comment>
<feature type="transmembrane region" description="Helical" evidence="8">
    <location>
        <begin position="264"/>
        <end position="284"/>
    </location>
</feature>
<evidence type="ECO:0000313" key="11">
    <source>
        <dbReference type="Proteomes" id="UP000824988"/>
    </source>
</evidence>
<feature type="transmembrane region" description="Helical" evidence="8">
    <location>
        <begin position="123"/>
        <end position="147"/>
    </location>
</feature>
<dbReference type="PANTHER" id="PTHR33908:SF3">
    <property type="entry name" value="UNDECAPRENYL PHOSPHATE-ALPHA-4-AMINO-4-DEOXY-L-ARABINOSE ARABINOSYL TRANSFERASE"/>
    <property type="match status" value="1"/>
</dbReference>
<sequence>MNLTRIAAAFAARPYLPLWLLTVVAGVLLRPLTPLDETRVATVAWEMWNRQDFLVPYLNGHPYSHKPPLLQWGIHLSWLLFGVNDWTPRLIAPLFGLGNLLLTERLGRRLWPQLPEAARLAPLLLLGIPLWAFWATLTLYDLLMGFFVLGALHGVLSAVEGRAWRGWLVAGLSVGGAVLAKGPVILVFLLPPVLSAPWWSDNKPQQGWGRFYLGFVGALLLGAAIALAWALPAASAGGERYGKLILWGQFAGRVTKSFAHQRPWWWYGPMLPLLLFPWVVWPTLWRSAVRQHWDQGLRLCCAVLVPVLVMFSFISGKQVHYLLPLFPLLALLAARALSASSAVVSPRPFWGLGLIFLVGGLGNELLQLSQVLLGQPKADSALLALLAPLPLAWKLAMIAVGVFLVAWKRPMPAPQAAGGLAVILASVLFVLAHVAYYYTNYTAWDVTPIARRIGELQKSGVPVVHTGIYHGDFQFLGRLTERLPTTRAALLPQWIAEHPDGYIIGRFVAGKPSPLPQDKAETVWDYRSRKLGLWKASAVAGSMP</sequence>
<dbReference type="PANTHER" id="PTHR33908">
    <property type="entry name" value="MANNOSYLTRANSFERASE YKCB-RELATED"/>
    <property type="match status" value="1"/>
</dbReference>
<dbReference type="RefSeq" id="WP_221047245.1">
    <property type="nucleotide sequence ID" value="NZ_AP019782.1"/>
</dbReference>
<dbReference type="AlphaFoldDB" id="A0A8D4VT86"/>
<dbReference type="Pfam" id="PF13231">
    <property type="entry name" value="PMT_2"/>
    <property type="match status" value="1"/>
</dbReference>
<protein>
    <recommendedName>
        <fullName evidence="9">Glycosyltransferase RgtA/B/C/D-like domain-containing protein</fullName>
    </recommendedName>
</protein>
<keyword evidence="3" id="KW-0328">Glycosyltransferase</keyword>
<dbReference type="KEGG" id="moz:MoryE10_24960"/>
<keyword evidence="7 8" id="KW-0472">Membrane</keyword>
<feature type="transmembrane region" description="Helical" evidence="8">
    <location>
        <begin position="296"/>
        <end position="314"/>
    </location>
</feature>
<feature type="transmembrane region" description="Helical" evidence="8">
    <location>
        <begin position="381"/>
        <end position="407"/>
    </location>
</feature>
<evidence type="ECO:0000256" key="4">
    <source>
        <dbReference type="ARBA" id="ARBA00022679"/>
    </source>
</evidence>
<dbReference type="Proteomes" id="UP000824988">
    <property type="component" value="Chromosome"/>
</dbReference>
<evidence type="ECO:0000256" key="6">
    <source>
        <dbReference type="ARBA" id="ARBA00022989"/>
    </source>
</evidence>
<dbReference type="GO" id="GO:0010041">
    <property type="term" value="P:response to iron(III) ion"/>
    <property type="evidence" value="ECO:0007669"/>
    <property type="project" value="TreeGrafter"/>
</dbReference>
<evidence type="ECO:0000256" key="2">
    <source>
        <dbReference type="ARBA" id="ARBA00022475"/>
    </source>
</evidence>
<evidence type="ECO:0000256" key="1">
    <source>
        <dbReference type="ARBA" id="ARBA00004651"/>
    </source>
</evidence>
<keyword evidence="2" id="KW-1003">Cell membrane</keyword>
<evidence type="ECO:0000256" key="7">
    <source>
        <dbReference type="ARBA" id="ARBA00023136"/>
    </source>
</evidence>
<evidence type="ECO:0000313" key="10">
    <source>
        <dbReference type="EMBL" id="BBL71890.1"/>
    </source>
</evidence>
<dbReference type="GO" id="GO:0009103">
    <property type="term" value="P:lipopolysaccharide biosynthetic process"/>
    <property type="evidence" value="ECO:0007669"/>
    <property type="project" value="TreeGrafter"/>
</dbReference>
<reference evidence="10" key="1">
    <citation type="submission" date="2019-06" db="EMBL/GenBank/DDBJ databases">
        <title>Complete genome sequence of Methylogaea oryzae strain JCM16910.</title>
        <authorList>
            <person name="Asakawa S."/>
        </authorList>
    </citation>
    <scope>NUCLEOTIDE SEQUENCE</scope>
    <source>
        <strain evidence="10">E10</strain>
    </source>
</reference>
<feature type="transmembrane region" description="Helical" evidence="8">
    <location>
        <begin position="419"/>
        <end position="438"/>
    </location>
</feature>
<organism evidence="10 11">
    <name type="scientific">Methylogaea oryzae</name>
    <dbReference type="NCBI Taxonomy" id="1295382"/>
    <lineage>
        <taxon>Bacteria</taxon>
        <taxon>Pseudomonadati</taxon>
        <taxon>Pseudomonadota</taxon>
        <taxon>Gammaproteobacteria</taxon>
        <taxon>Methylococcales</taxon>
        <taxon>Methylococcaceae</taxon>
        <taxon>Methylogaea</taxon>
    </lineage>
</organism>
<keyword evidence="6 8" id="KW-1133">Transmembrane helix</keyword>
<evidence type="ECO:0000256" key="5">
    <source>
        <dbReference type="ARBA" id="ARBA00022692"/>
    </source>
</evidence>
<evidence type="ECO:0000259" key="9">
    <source>
        <dbReference type="Pfam" id="PF13231"/>
    </source>
</evidence>
<dbReference type="GO" id="GO:0016763">
    <property type="term" value="F:pentosyltransferase activity"/>
    <property type="evidence" value="ECO:0007669"/>
    <property type="project" value="TreeGrafter"/>
</dbReference>
<keyword evidence="5 8" id="KW-0812">Transmembrane</keyword>
<proteinExistence type="predicted"/>
<dbReference type="EMBL" id="AP019782">
    <property type="protein sequence ID" value="BBL71890.1"/>
    <property type="molecule type" value="Genomic_DNA"/>
</dbReference>
<dbReference type="GO" id="GO:0005886">
    <property type="term" value="C:plasma membrane"/>
    <property type="evidence" value="ECO:0007669"/>
    <property type="project" value="UniProtKB-SubCell"/>
</dbReference>
<dbReference type="InterPro" id="IPR050297">
    <property type="entry name" value="LipidA_mod_glycosyltrf_83"/>
</dbReference>
<accession>A0A8D4VT86</accession>
<dbReference type="InterPro" id="IPR038731">
    <property type="entry name" value="RgtA/B/C-like"/>
</dbReference>
<evidence type="ECO:0000256" key="8">
    <source>
        <dbReference type="SAM" id="Phobius"/>
    </source>
</evidence>
<keyword evidence="4" id="KW-0808">Transferase</keyword>
<feature type="transmembrane region" description="Helical" evidence="8">
    <location>
        <begin position="349"/>
        <end position="369"/>
    </location>
</feature>
<name>A0A8D4VT86_9GAMM</name>